<dbReference type="Proteomes" id="UP000464754">
    <property type="component" value="Chromosome"/>
</dbReference>
<dbReference type="InterPro" id="IPR012165">
    <property type="entry name" value="Cyt_c3_hydrogenase_gsu"/>
</dbReference>
<gene>
    <name evidence="11 15" type="primary">pyrK</name>
    <name evidence="15" type="ORF">Aargi30884_09560</name>
</gene>
<evidence type="ECO:0000256" key="2">
    <source>
        <dbReference type="ARBA" id="ARBA00022448"/>
    </source>
</evidence>
<evidence type="ECO:0000256" key="3">
    <source>
        <dbReference type="ARBA" id="ARBA00022630"/>
    </source>
</evidence>
<dbReference type="GO" id="GO:0046872">
    <property type="term" value="F:metal ion binding"/>
    <property type="evidence" value="ECO:0007669"/>
    <property type="project" value="UniProtKB-KW"/>
</dbReference>
<evidence type="ECO:0000259" key="14">
    <source>
        <dbReference type="PROSITE" id="PS51384"/>
    </source>
</evidence>
<dbReference type="PANTHER" id="PTHR43513">
    <property type="entry name" value="DIHYDROOROTATE DEHYDROGENASE B (NAD(+)), ELECTRON TRANSFER SUBUNIT"/>
    <property type="match status" value="1"/>
</dbReference>
<comment type="subunit">
    <text evidence="11">Heterotetramer of 2 PyrK and 2 PyrD type B subunits.</text>
</comment>
<keyword evidence="4 11" id="KW-0001">2Fe-2S</keyword>
<dbReference type="InterPro" id="IPR039261">
    <property type="entry name" value="FNR_nucleotide-bd"/>
</dbReference>
<comment type="cofactor">
    <cofactor evidence="13">
        <name>[2Fe-2S] cluster</name>
        <dbReference type="ChEBI" id="CHEBI:190135"/>
    </cofactor>
    <text evidence="13">Binds 1 [2Fe-2S] cluster per subunit.</text>
</comment>
<keyword evidence="7 11" id="KW-0665">Pyrimidine biosynthesis</keyword>
<dbReference type="CDD" id="cd06218">
    <property type="entry name" value="DHOD_e_trans"/>
    <property type="match status" value="1"/>
</dbReference>
<feature type="binding site" evidence="11 13">
    <location>
        <position position="223"/>
    </location>
    <ligand>
        <name>[2Fe-2S] cluster</name>
        <dbReference type="ChEBI" id="CHEBI:190135"/>
    </ligand>
</feature>
<keyword evidence="10 11" id="KW-0411">Iron-sulfur</keyword>
<organism evidence="15 16">
    <name type="scientific">Amedibacterium intestinale</name>
    <dbReference type="NCBI Taxonomy" id="2583452"/>
    <lineage>
        <taxon>Bacteria</taxon>
        <taxon>Bacillati</taxon>
        <taxon>Bacillota</taxon>
        <taxon>Erysipelotrichia</taxon>
        <taxon>Erysipelotrichales</taxon>
        <taxon>Erysipelotrichaceae</taxon>
        <taxon>Amedibacterium</taxon>
    </lineage>
</organism>
<dbReference type="PIRSF" id="PIRSF006816">
    <property type="entry name" value="Cyc3_hyd_g"/>
    <property type="match status" value="1"/>
</dbReference>
<evidence type="ECO:0000256" key="7">
    <source>
        <dbReference type="ARBA" id="ARBA00022975"/>
    </source>
</evidence>
<dbReference type="GO" id="GO:0051537">
    <property type="term" value="F:2 iron, 2 sulfur cluster binding"/>
    <property type="evidence" value="ECO:0007669"/>
    <property type="project" value="UniProtKB-KW"/>
</dbReference>
<protein>
    <recommendedName>
        <fullName evidence="11">Dihydroorotate dehydrogenase B (NAD(+)), electron transfer subunit</fullName>
    </recommendedName>
    <alternativeName>
        <fullName evidence="11">Dihydroorotate oxidase B, electron transfer subunit</fullName>
    </alternativeName>
</protein>
<comment type="similarity">
    <text evidence="1 11">Belongs to the PyrK family.</text>
</comment>
<comment type="function">
    <text evidence="11">Responsible for channeling the electrons from the oxidation of dihydroorotate from the FMN redox center in the PyrD type B subunit to the ultimate electron acceptor NAD(+).</text>
</comment>
<comment type="caution">
    <text evidence="11">Lacks conserved residue(s) required for the propagation of feature annotation.</text>
</comment>
<keyword evidence="3 11" id="KW-0285">Flavoprotein</keyword>
<evidence type="ECO:0000256" key="12">
    <source>
        <dbReference type="PIRSR" id="PIRSR006816-1"/>
    </source>
</evidence>
<evidence type="ECO:0000256" key="8">
    <source>
        <dbReference type="ARBA" id="ARBA00022982"/>
    </source>
</evidence>
<keyword evidence="9 11" id="KW-0408">Iron</keyword>
<dbReference type="InterPro" id="IPR017938">
    <property type="entry name" value="Riboflavin_synthase-like_b-brl"/>
</dbReference>
<keyword evidence="5 11" id="KW-0479">Metal-binding</keyword>
<keyword evidence="6 11" id="KW-0274">FAD</keyword>
<dbReference type="InterPro" id="IPR001433">
    <property type="entry name" value="OxRdtase_FAD/NAD-bd"/>
</dbReference>
<dbReference type="Gene3D" id="2.10.240.10">
    <property type="entry name" value="Dihydroorotate dehydrogenase, electron transfer subunit"/>
    <property type="match status" value="1"/>
</dbReference>
<keyword evidence="8 11" id="KW-0249">Electron transport</keyword>
<dbReference type="Gene3D" id="2.40.30.10">
    <property type="entry name" value="Translation factors"/>
    <property type="match status" value="1"/>
</dbReference>
<dbReference type="PANTHER" id="PTHR43513:SF3">
    <property type="entry name" value="DIHYDROOROTATE DEHYDROGENASE B (NAD(+)), ELECTRON TRANSFER SUBUNIT-RELATED"/>
    <property type="match status" value="1"/>
</dbReference>
<feature type="domain" description="FAD-binding FR-type" evidence="14">
    <location>
        <begin position="8"/>
        <end position="102"/>
    </location>
</feature>
<comment type="pathway">
    <text evidence="11">Pyrimidine metabolism; UMP biosynthesis via de novo pathway; orotate from (S)-dihydroorotate (NAD(+) route): step 1/1.</text>
</comment>
<feature type="binding site" evidence="11 13">
    <location>
        <position position="241"/>
    </location>
    <ligand>
        <name>[2Fe-2S] cluster</name>
        <dbReference type="ChEBI" id="CHEBI:190135"/>
    </ligand>
</feature>
<evidence type="ECO:0000256" key="13">
    <source>
        <dbReference type="PIRSR" id="PIRSR006816-2"/>
    </source>
</evidence>
<evidence type="ECO:0000256" key="11">
    <source>
        <dbReference type="HAMAP-Rule" id="MF_01211"/>
    </source>
</evidence>
<comment type="cofactor">
    <cofactor evidence="11">
        <name>[2Fe-2S] cluster</name>
        <dbReference type="ChEBI" id="CHEBI:190135"/>
    </cofactor>
    <text evidence="11">Binds 1 [2Fe-2S] cluster per subunit.</text>
</comment>
<dbReference type="InterPro" id="IPR019480">
    <property type="entry name" value="Dihydroorotate_DH_Fe-S-bd"/>
</dbReference>
<evidence type="ECO:0000256" key="9">
    <source>
        <dbReference type="ARBA" id="ARBA00023004"/>
    </source>
</evidence>
<dbReference type="Pfam" id="PF10418">
    <property type="entry name" value="DHODB_Fe-S_bind"/>
    <property type="match status" value="1"/>
</dbReference>
<dbReference type="GO" id="GO:0009055">
    <property type="term" value="F:electron transfer activity"/>
    <property type="evidence" value="ECO:0007669"/>
    <property type="project" value="UniProtKB-UniRule"/>
</dbReference>
<accession>A0A6N4TGZ0</accession>
<dbReference type="HAMAP" id="MF_01211">
    <property type="entry name" value="DHODB_Fe_S_bind"/>
    <property type="match status" value="1"/>
</dbReference>
<dbReference type="Pfam" id="PF00175">
    <property type="entry name" value="NAD_binding_1"/>
    <property type="match status" value="1"/>
</dbReference>
<proteinExistence type="inferred from homology"/>
<keyword evidence="2 11" id="KW-0813">Transport</keyword>
<dbReference type="InterPro" id="IPR050353">
    <property type="entry name" value="PyrK_electron_transfer"/>
</dbReference>
<evidence type="ECO:0000256" key="5">
    <source>
        <dbReference type="ARBA" id="ARBA00022723"/>
    </source>
</evidence>
<dbReference type="SUPFAM" id="SSF63380">
    <property type="entry name" value="Riboflavin synthase domain-like"/>
    <property type="match status" value="1"/>
</dbReference>
<evidence type="ECO:0000256" key="6">
    <source>
        <dbReference type="ARBA" id="ARBA00022827"/>
    </source>
</evidence>
<dbReference type="GO" id="GO:0044205">
    <property type="term" value="P:'de novo' UMP biosynthetic process"/>
    <property type="evidence" value="ECO:0007669"/>
    <property type="project" value="UniProtKB-UniRule"/>
</dbReference>
<sequence>MMEKKTTMQEERVKILSNTNIAKDTWRMELSADMAKDMKPGQFVNIKIDGFMLRRPISISSVEDHKFVIVYKVVGDGTKKLSMMHANHYLDVFGPLGSSYPLHEEEDEILIIGGGVGVPPLYELAKQYRRMNKKVYVVLGFNDADSVFYEEEFKALGCDVSVATMDGSYGIKGTVIDAIKEKDIKADFTCSCGPRAMLKAVEEKYTRGYMSFEARMACGIGACMACVAKDKKEENMYHRICKEGPVFPIGKVEY</sequence>
<reference evidence="16" key="1">
    <citation type="submission" date="2019-05" db="EMBL/GenBank/DDBJ databases">
        <title>Complete genome sequencing of Absiella argi strain JCM 30884.</title>
        <authorList>
            <person name="Sakamoto M."/>
            <person name="Murakami T."/>
            <person name="Mori H."/>
        </authorList>
    </citation>
    <scope>NUCLEOTIDE SEQUENCE [LARGE SCALE GENOMIC DNA]</scope>
    <source>
        <strain evidence="16">JCM 30884</strain>
    </source>
</reference>
<feature type="binding site" evidence="11 13">
    <location>
        <position position="218"/>
    </location>
    <ligand>
        <name>[2Fe-2S] cluster</name>
        <dbReference type="ChEBI" id="CHEBI:190135"/>
    </ligand>
</feature>
<dbReference type="InterPro" id="IPR037117">
    <property type="entry name" value="Dihydroorotate_DH_ele_sf"/>
</dbReference>
<dbReference type="InterPro" id="IPR023455">
    <property type="entry name" value="Dihydroorotate_DHASE_ETsu"/>
</dbReference>
<evidence type="ECO:0000256" key="10">
    <source>
        <dbReference type="ARBA" id="ARBA00023014"/>
    </source>
</evidence>
<evidence type="ECO:0000256" key="4">
    <source>
        <dbReference type="ARBA" id="ARBA00022714"/>
    </source>
</evidence>
<feature type="binding site" evidence="11 12">
    <location>
        <begin position="55"/>
        <end position="58"/>
    </location>
    <ligand>
        <name>FAD</name>
        <dbReference type="ChEBI" id="CHEBI:57692"/>
    </ligand>
</feature>
<dbReference type="UniPathway" id="UPA00070">
    <property type="reaction ID" value="UER00945"/>
</dbReference>
<dbReference type="KEGG" id="aarg:Aargi30884_09560"/>
<dbReference type="InterPro" id="IPR017927">
    <property type="entry name" value="FAD-bd_FR_type"/>
</dbReference>
<dbReference type="Gene3D" id="3.40.50.80">
    <property type="entry name" value="Nucleotide-binding domain of ferredoxin-NADP reductase (FNR) module"/>
    <property type="match status" value="1"/>
</dbReference>
<evidence type="ECO:0000313" key="16">
    <source>
        <dbReference type="Proteomes" id="UP000464754"/>
    </source>
</evidence>
<keyword evidence="16" id="KW-1185">Reference proteome</keyword>
<name>A0A6N4TGZ0_9FIRM</name>
<dbReference type="SUPFAM" id="SSF52343">
    <property type="entry name" value="Ferredoxin reductase-like, C-terminal NADP-linked domain"/>
    <property type="match status" value="1"/>
</dbReference>
<dbReference type="AlphaFoldDB" id="A0A6N4TGZ0"/>
<evidence type="ECO:0000313" key="15">
    <source>
        <dbReference type="EMBL" id="BBK22053.1"/>
    </source>
</evidence>
<dbReference type="GO" id="GO:0016491">
    <property type="term" value="F:oxidoreductase activity"/>
    <property type="evidence" value="ECO:0007669"/>
    <property type="project" value="InterPro"/>
</dbReference>
<feature type="binding site" evidence="11 12">
    <location>
        <begin position="77"/>
        <end position="78"/>
    </location>
    <ligand>
        <name>FAD</name>
        <dbReference type="ChEBI" id="CHEBI:57692"/>
    </ligand>
</feature>
<comment type="cofactor">
    <cofactor evidence="11 12">
        <name>FAD</name>
        <dbReference type="ChEBI" id="CHEBI:57692"/>
    </cofactor>
    <text evidence="11 12">Binds 1 FAD per subunit.</text>
</comment>
<dbReference type="PROSITE" id="PS51384">
    <property type="entry name" value="FAD_FR"/>
    <property type="match status" value="1"/>
</dbReference>
<dbReference type="EMBL" id="AP019695">
    <property type="protein sequence ID" value="BBK22053.1"/>
    <property type="molecule type" value="Genomic_DNA"/>
</dbReference>
<dbReference type="GO" id="GO:0050660">
    <property type="term" value="F:flavin adenine dinucleotide binding"/>
    <property type="evidence" value="ECO:0007669"/>
    <property type="project" value="InterPro"/>
</dbReference>
<feature type="binding site" evidence="11 13">
    <location>
        <position position="226"/>
    </location>
    <ligand>
        <name>[2Fe-2S] cluster</name>
        <dbReference type="ChEBI" id="CHEBI:190135"/>
    </ligand>
</feature>
<evidence type="ECO:0000256" key="1">
    <source>
        <dbReference type="ARBA" id="ARBA00006422"/>
    </source>
</evidence>